<protein>
    <submittedName>
        <fullName evidence="2">Prophage PssSM-03</fullName>
    </submittedName>
</protein>
<dbReference type="HOGENOM" id="CLU_2668218_0_0_6"/>
<dbReference type="RefSeq" id="WP_043188961.1">
    <property type="nucleotide sequence ID" value="NZ_CP009533.1"/>
</dbReference>
<evidence type="ECO:0000313" key="2">
    <source>
        <dbReference type="EMBL" id="AIS17513.1"/>
    </source>
</evidence>
<dbReference type="Proteomes" id="UP000029499">
    <property type="component" value="Chromosome"/>
</dbReference>
<organism evidence="2 3">
    <name type="scientific">Pseudomonas rhizosphaerae</name>
    <dbReference type="NCBI Taxonomy" id="216142"/>
    <lineage>
        <taxon>Bacteria</taxon>
        <taxon>Pseudomonadati</taxon>
        <taxon>Pseudomonadota</taxon>
        <taxon>Gammaproteobacteria</taxon>
        <taxon>Pseudomonadales</taxon>
        <taxon>Pseudomonadaceae</taxon>
        <taxon>Pseudomonas</taxon>
    </lineage>
</organism>
<reference evidence="2 3" key="1">
    <citation type="journal article" date="2015" name="J. Biotechnol.">
        <title>Complete genome sequence of Pseudomonas rhizosphaerae IH5T (=DSM 16299T), a phosphate-solubilizing rhizobacterium for bacterial biofertilizer.</title>
        <authorList>
            <person name="Kwak Y."/>
            <person name="Jung B.K."/>
            <person name="Shin J.H."/>
        </authorList>
    </citation>
    <scope>NUCLEOTIDE SEQUENCE [LARGE SCALE GENOMIC DNA]</scope>
    <source>
        <strain evidence="2">DSM 16299</strain>
    </source>
</reference>
<dbReference type="OrthoDB" id="6993062at2"/>
<proteinExistence type="predicted"/>
<dbReference type="AlphaFoldDB" id="A0A089YM83"/>
<dbReference type="KEGG" id="prh:LT40_08925"/>
<evidence type="ECO:0000313" key="3">
    <source>
        <dbReference type="Proteomes" id="UP000029499"/>
    </source>
</evidence>
<sequence length="78" mass="8741">MKDGSYVDYLFGVATGWLGWPPDTAWRTPIPQLMLALDARIDWTGRGQGTASNQQEASRRPGTVADKLKAFFRGRQQE</sequence>
<dbReference type="EMBL" id="CP009533">
    <property type="protein sequence ID" value="AIS17513.1"/>
    <property type="molecule type" value="Genomic_DNA"/>
</dbReference>
<name>A0A089YM83_9PSED</name>
<keyword evidence="3" id="KW-1185">Reference proteome</keyword>
<dbReference type="STRING" id="216142.LT40_08925"/>
<accession>A0A089YM83</accession>
<evidence type="ECO:0000256" key="1">
    <source>
        <dbReference type="SAM" id="MobiDB-lite"/>
    </source>
</evidence>
<gene>
    <name evidence="2" type="ORF">LT40_08925</name>
</gene>
<feature type="region of interest" description="Disordered" evidence="1">
    <location>
        <begin position="45"/>
        <end position="64"/>
    </location>
</feature>